<dbReference type="InterPro" id="IPR037516">
    <property type="entry name" value="Tripartite_DENN"/>
</dbReference>
<comment type="caution">
    <text evidence="2">The sequence shown here is derived from an EMBL/GenBank/DDBJ whole genome shotgun (WGS) entry which is preliminary data.</text>
</comment>
<protein>
    <recommendedName>
        <fullName evidence="1">UDENN domain-containing protein</fullName>
    </recommendedName>
</protein>
<dbReference type="Gene3D" id="3.40.50.11500">
    <property type="match status" value="1"/>
</dbReference>
<evidence type="ECO:0000313" key="3">
    <source>
        <dbReference type="Proteomes" id="UP000078046"/>
    </source>
</evidence>
<reference evidence="2 3" key="1">
    <citation type="submission" date="2016-04" db="EMBL/GenBank/DDBJ databases">
        <title>The genome of Intoshia linei affirms orthonectids as highly simplified spiralians.</title>
        <authorList>
            <person name="Mikhailov K.V."/>
            <person name="Slusarev G.S."/>
            <person name="Nikitin M.A."/>
            <person name="Logacheva M.D."/>
            <person name="Penin A."/>
            <person name="Aleoshin V."/>
            <person name="Panchin Y.V."/>
        </authorList>
    </citation>
    <scope>NUCLEOTIDE SEQUENCE [LARGE SCALE GENOMIC DNA]</scope>
    <source>
        <strain evidence="2">Intl2013</strain>
        <tissue evidence="2">Whole animal</tissue>
    </source>
</reference>
<organism evidence="2 3">
    <name type="scientific">Intoshia linei</name>
    <dbReference type="NCBI Taxonomy" id="1819745"/>
    <lineage>
        <taxon>Eukaryota</taxon>
        <taxon>Metazoa</taxon>
        <taxon>Spiralia</taxon>
        <taxon>Lophotrochozoa</taxon>
        <taxon>Mesozoa</taxon>
        <taxon>Orthonectida</taxon>
        <taxon>Rhopaluridae</taxon>
        <taxon>Intoshia</taxon>
    </lineage>
</organism>
<dbReference type="GO" id="GO:0005085">
    <property type="term" value="F:guanyl-nucleotide exchange factor activity"/>
    <property type="evidence" value="ECO:0007669"/>
    <property type="project" value="UniProtKB-ARBA"/>
</dbReference>
<sequence>MKKRDIPVIEINQTNKKLYKVSKEFYWRNILYSSFVLTTTNGNYLYGYTLQILEEYDFIRLLPRHYAGLLTDFLSESAKNCISFQTKNLTVLSKNDNCYEFFHEWLLELYRIYLHSLDTPNMNLEIYLAHLLVNVEMPSAKKPKVAVSFNSDSIQCFLRQLSSNQLDIKVDCVISLLCCLSPKTIVHVLKCLMSEQQVMLHSVYTNLVVCVVHGLKTILFPFIWMCPYIPLCPLHIGEIMNSPTPLLVGIDSRYFDMYDLPDSICCVDIGSNNVLCERYSIKNQNDSFSFPKKATKCLIDRLAALRYELLAKIFTPTDFETWPRNIIKSICLNRKKLEAYAVRIQETFLCFMCTIYQGYNKFCHTLSRMPPNDYDIFASAFLKNDFIASNSSLSDFYRKITQTHMFQKFIIDRTVSSYDIDNCNANFFDEYSESLFIYSSKYIYGMNPPEIYYRQHFNQNSSNTAYCEMPSFKLSIINEKLIEWSKVQTVELDFVKSKIFDISLNAFNEHVDCLMNNNDKLNYSQLNHDSPKKYLRRNKNERINNLKNFQNIISLPKDSAHLMKCVIMNVWILCLPAYMGRIHKNYRFSFMKHVLFRLEKYLVKHKKFMDEIVFRTLIQLCGEYYEDTRLVKTILKLMKQYDIKTNMITVASFNSVISDSNNRAYDKYLFHSEKPTVDPIDSKWILLSNAFKAVVLFKRLVPCKNNFQKSNIFKQKSQKSYPYSVTLNSVKIKKEKDTCLVPLVKKKSHVFSMGNPLSFSLKMRRIKSDSDVFKKNESNWINLKMNQFSVTDDIQLRLNSTMQPEQSEIADIINNGENNCFSVANSDILKDISFTHKTDDAISLLYYKRHENIKLNHKYVEDGTKYLKYVFSKMEPSIIKKRHFSERFKCFVSIYSKSDLHYIGSKLNRNDVSSILKNKMNDTQSKIKITFKDYYSWFKSKKLFNDKEKVLADNLNDYASAKNQLVIQNESSSLNTITRVSERFQKLKKIIYDAYESTLISSDDSDNEKDVNDNSYYKVKTHSLQTKRYISKAKSLDILLDNKTNYTNFFTSHFNNIDDQFKFPEYYERLKNSVSNESIQLTSTKSRRLVRYASVPISLDDYWSTLKYKSKTNSNGKIYTCSDNTKLNFSESLFKPQENEQPLVNIEIHSTSACQNCKNLMYDEEIMDGWIIDDSNHSINCKICNKHFVPQLSIKLSVIF</sequence>
<evidence type="ECO:0000313" key="2">
    <source>
        <dbReference type="EMBL" id="OAF66762.1"/>
    </source>
</evidence>
<dbReference type="Proteomes" id="UP000078046">
    <property type="component" value="Unassembled WGS sequence"/>
</dbReference>
<dbReference type="OrthoDB" id="75250at2759"/>
<name>A0A177AZ45_9BILA</name>
<dbReference type="GO" id="GO:0032483">
    <property type="term" value="P:regulation of Rab protein signal transduction"/>
    <property type="evidence" value="ECO:0007669"/>
    <property type="project" value="TreeGrafter"/>
</dbReference>
<dbReference type="SMART" id="SM00799">
    <property type="entry name" value="DENN"/>
    <property type="match status" value="1"/>
</dbReference>
<dbReference type="PANTHER" id="PTHR12296">
    <property type="entry name" value="DENN DOMAIN-CONTAINING PROTEIN 4"/>
    <property type="match status" value="1"/>
</dbReference>
<dbReference type="InterPro" id="IPR051696">
    <property type="entry name" value="DENN_Domain_GEFs"/>
</dbReference>
<proteinExistence type="predicted"/>
<dbReference type="Pfam" id="PF02141">
    <property type="entry name" value="DENN"/>
    <property type="match status" value="1"/>
</dbReference>
<accession>A0A177AZ45</accession>
<gene>
    <name evidence="2" type="ORF">A3Q56_05523</name>
</gene>
<dbReference type="PROSITE" id="PS50211">
    <property type="entry name" value="DENN"/>
    <property type="match status" value="1"/>
</dbReference>
<evidence type="ECO:0000259" key="1">
    <source>
        <dbReference type="PROSITE" id="PS50211"/>
    </source>
</evidence>
<dbReference type="InterPro" id="IPR043153">
    <property type="entry name" value="DENN_C"/>
</dbReference>
<dbReference type="PANTHER" id="PTHR12296:SF30">
    <property type="entry name" value="DENN DOMAIN-CONTAINING PROTEIN CRAG"/>
    <property type="match status" value="1"/>
</dbReference>
<keyword evidence="3" id="KW-1185">Reference proteome</keyword>
<dbReference type="EMBL" id="LWCA01000837">
    <property type="protein sequence ID" value="OAF66762.1"/>
    <property type="molecule type" value="Genomic_DNA"/>
</dbReference>
<dbReference type="InterPro" id="IPR001194">
    <property type="entry name" value="cDENN_dom"/>
</dbReference>
<dbReference type="GO" id="GO:0031410">
    <property type="term" value="C:cytoplasmic vesicle"/>
    <property type="evidence" value="ECO:0007669"/>
    <property type="project" value="TreeGrafter"/>
</dbReference>
<feature type="domain" description="UDENN" evidence="1">
    <location>
        <begin position="1"/>
        <end position="421"/>
    </location>
</feature>
<dbReference type="AlphaFoldDB" id="A0A177AZ45"/>